<sequence>MTPSHSPAGRRRSSTTHFLGRLLPPRSTLLLVLVSIIILTVFHIHQPSNLQTLRQRTPRSLQHAFSTSSSAAAAAEPSPWIPLQSVLDRIDADIASSAASYDSALYYRELGLKLGSTTTEEYIAELSETYNEFFSPASPKLLDDVLSRLSHLPRAQTVSLPKQIYTTDLRSPDQFPEQFKSWSEKNPDWETLFVEDEAIEGWVSETVGEDAGVLQELHALRAGRGVLRADLFSRYLVLLLNGGVYTDTDTACVRPLSQWAVSPDRPTTHPLAQSLPTLLELADESLSTQEDSPALIVALEADAPDLNTDWRGESFVRGIQVVQWTIQAKRAHPILLDVLGRGLREAKRVREAEERGEEDLEWTGPGAFTDAVMRYLLVHHGVHPGQLSGLRRPVRYGDIVIMPVHSFRADASEGDQGEDRVVWHGFFGRWKN</sequence>
<name>A0A1Y2ASS3_9TREE</name>
<keyword evidence="2" id="KW-0812">Transmembrane</keyword>
<gene>
    <name evidence="3" type="ORF">BCR39DRAFT_471209</name>
</gene>
<dbReference type="SUPFAM" id="SSF53448">
    <property type="entry name" value="Nucleotide-diphospho-sugar transferases"/>
    <property type="match status" value="1"/>
</dbReference>
<evidence type="ECO:0000313" key="4">
    <source>
        <dbReference type="Proteomes" id="UP000193986"/>
    </source>
</evidence>
<dbReference type="Pfam" id="PF04488">
    <property type="entry name" value="Gly_transf_sug"/>
    <property type="match status" value="1"/>
</dbReference>
<accession>A0A1Y2ASS3</accession>
<dbReference type="InterPro" id="IPR029044">
    <property type="entry name" value="Nucleotide-diphossugar_trans"/>
</dbReference>
<keyword evidence="2" id="KW-1133">Transmembrane helix</keyword>
<evidence type="ECO:0000256" key="2">
    <source>
        <dbReference type="SAM" id="Phobius"/>
    </source>
</evidence>
<reference evidence="3 4" key="1">
    <citation type="submission" date="2016-07" db="EMBL/GenBank/DDBJ databases">
        <title>Pervasive Adenine N6-methylation of Active Genes in Fungi.</title>
        <authorList>
            <consortium name="DOE Joint Genome Institute"/>
            <person name="Mondo S.J."/>
            <person name="Dannebaum R.O."/>
            <person name="Kuo R.C."/>
            <person name="Labutti K."/>
            <person name="Haridas S."/>
            <person name="Kuo A."/>
            <person name="Salamov A."/>
            <person name="Ahrendt S.R."/>
            <person name="Lipzen A."/>
            <person name="Sullivan W."/>
            <person name="Andreopoulos W.B."/>
            <person name="Clum A."/>
            <person name="Lindquist E."/>
            <person name="Daum C."/>
            <person name="Ramamoorthy G.K."/>
            <person name="Gryganskyi A."/>
            <person name="Culley D."/>
            <person name="Magnuson J.K."/>
            <person name="James T.Y."/>
            <person name="O'Malley M.A."/>
            <person name="Stajich J.E."/>
            <person name="Spatafora J.W."/>
            <person name="Visel A."/>
            <person name="Grigoriev I.V."/>
        </authorList>
    </citation>
    <scope>NUCLEOTIDE SEQUENCE [LARGE SCALE GENOMIC DNA]</scope>
    <source>
        <strain evidence="3 4">68-887.2</strain>
    </source>
</reference>
<evidence type="ECO:0000313" key="3">
    <source>
        <dbReference type="EMBL" id="ORY25623.1"/>
    </source>
</evidence>
<evidence type="ECO:0008006" key="5">
    <source>
        <dbReference type="Google" id="ProtNLM"/>
    </source>
</evidence>
<keyword evidence="2" id="KW-0472">Membrane</keyword>
<dbReference type="STRING" id="71784.A0A1Y2ASS3"/>
<dbReference type="Gene3D" id="3.90.550.20">
    <property type="match status" value="1"/>
</dbReference>
<dbReference type="GO" id="GO:0000136">
    <property type="term" value="C:mannan polymerase complex"/>
    <property type="evidence" value="ECO:0007669"/>
    <property type="project" value="TreeGrafter"/>
</dbReference>
<dbReference type="InterPro" id="IPR039367">
    <property type="entry name" value="Och1-like"/>
</dbReference>
<comment type="similarity">
    <text evidence="1">Belongs to the glycosyltransferase 32 family.</text>
</comment>
<dbReference type="GO" id="GO:0006487">
    <property type="term" value="P:protein N-linked glycosylation"/>
    <property type="evidence" value="ECO:0007669"/>
    <property type="project" value="TreeGrafter"/>
</dbReference>
<dbReference type="OrthoDB" id="409543at2759"/>
<dbReference type="Proteomes" id="UP000193986">
    <property type="component" value="Unassembled WGS sequence"/>
</dbReference>
<keyword evidence="4" id="KW-1185">Reference proteome</keyword>
<evidence type="ECO:0000256" key="1">
    <source>
        <dbReference type="ARBA" id="ARBA00009003"/>
    </source>
</evidence>
<organism evidence="3 4">
    <name type="scientific">Naematelia encephala</name>
    <dbReference type="NCBI Taxonomy" id="71784"/>
    <lineage>
        <taxon>Eukaryota</taxon>
        <taxon>Fungi</taxon>
        <taxon>Dikarya</taxon>
        <taxon>Basidiomycota</taxon>
        <taxon>Agaricomycotina</taxon>
        <taxon>Tremellomycetes</taxon>
        <taxon>Tremellales</taxon>
        <taxon>Naemateliaceae</taxon>
        <taxon>Naematelia</taxon>
    </lineage>
</organism>
<dbReference type="EMBL" id="MCFC01000055">
    <property type="protein sequence ID" value="ORY25623.1"/>
    <property type="molecule type" value="Genomic_DNA"/>
</dbReference>
<protein>
    <recommendedName>
        <fullName evidence="5">Glycosyltransferase family 32 protein</fullName>
    </recommendedName>
</protein>
<comment type="caution">
    <text evidence="3">The sequence shown here is derived from an EMBL/GenBank/DDBJ whole genome shotgun (WGS) entry which is preliminary data.</text>
</comment>
<dbReference type="PANTHER" id="PTHR31834">
    <property type="entry name" value="INITIATION-SPECIFIC ALPHA-1,6-MANNOSYLTRANSFERASE"/>
    <property type="match status" value="1"/>
</dbReference>
<dbReference type="AlphaFoldDB" id="A0A1Y2ASS3"/>
<dbReference type="InParanoid" id="A0A1Y2ASS3"/>
<dbReference type="PANTHER" id="PTHR31834:SF1">
    <property type="entry name" value="INITIATION-SPECIFIC ALPHA-1,6-MANNOSYLTRANSFERASE"/>
    <property type="match status" value="1"/>
</dbReference>
<proteinExistence type="inferred from homology"/>
<dbReference type="GO" id="GO:0000009">
    <property type="term" value="F:alpha-1,6-mannosyltransferase activity"/>
    <property type="evidence" value="ECO:0007669"/>
    <property type="project" value="InterPro"/>
</dbReference>
<feature type="transmembrane region" description="Helical" evidence="2">
    <location>
        <begin position="28"/>
        <end position="45"/>
    </location>
</feature>
<dbReference type="InterPro" id="IPR007577">
    <property type="entry name" value="GlycoTrfase_DXD_sugar-bd_CS"/>
</dbReference>